<protein>
    <submittedName>
        <fullName evidence="1">Uncharacterized protein</fullName>
    </submittedName>
</protein>
<evidence type="ECO:0000313" key="1">
    <source>
        <dbReference type="EMBL" id="MBN3553295.1"/>
    </source>
</evidence>
<dbReference type="RefSeq" id="WP_205724506.1">
    <property type="nucleotide sequence ID" value="NZ_JAFHKR010000037.1"/>
</dbReference>
<organism evidence="1 2">
    <name type="scientific">Fictibacillus nanhaiensis</name>
    <dbReference type="NCBI Taxonomy" id="742169"/>
    <lineage>
        <taxon>Bacteria</taxon>
        <taxon>Bacillati</taxon>
        <taxon>Bacillota</taxon>
        <taxon>Bacilli</taxon>
        <taxon>Bacillales</taxon>
        <taxon>Fictibacillaceae</taxon>
        <taxon>Fictibacillus</taxon>
    </lineage>
</organism>
<dbReference type="EMBL" id="JAFHKR010000037">
    <property type="protein sequence ID" value="MBN3553295.1"/>
    <property type="molecule type" value="Genomic_DNA"/>
</dbReference>
<keyword evidence="2" id="KW-1185">Reference proteome</keyword>
<name>A0ABS2ZPT1_9BACL</name>
<reference evidence="1 2" key="1">
    <citation type="submission" date="2021-01" db="EMBL/GenBank/DDBJ databases">
        <title>Genome Sequencing of Type Strains.</title>
        <authorList>
            <person name="Lemaire J.F."/>
            <person name="Inderbitzin P."/>
            <person name="Collins S.B."/>
            <person name="Wespe N."/>
            <person name="Knight-Connoni V."/>
        </authorList>
    </citation>
    <scope>NUCLEOTIDE SEQUENCE [LARGE SCALE GENOMIC DNA]</scope>
    <source>
        <strain evidence="1 2">DSM 23009</strain>
    </source>
</reference>
<evidence type="ECO:0000313" key="2">
    <source>
        <dbReference type="Proteomes" id="UP001296923"/>
    </source>
</evidence>
<dbReference type="Proteomes" id="UP001296923">
    <property type="component" value="Unassembled WGS sequence"/>
</dbReference>
<proteinExistence type="predicted"/>
<gene>
    <name evidence="1" type="ORF">JYA63_03390</name>
</gene>
<comment type="caution">
    <text evidence="1">The sequence shown here is derived from an EMBL/GenBank/DDBJ whole genome shotgun (WGS) entry which is preliminary data.</text>
</comment>
<sequence length="58" mass="7136">MEQWGEMAELNVMKVMQRELLSYMLMIQFTMYRYLQQRTMSGIEYLEAKTAWQRHIKA</sequence>
<accession>A0ABS2ZPT1</accession>